<dbReference type="EMBL" id="JADGJH010002024">
    <property type="protein sequence ID" value="KAJ3105047.1"/>
    <property type="molecule type" value="Genomic_DNA"/>
</dbReference>
<dbReference type="PANTHER" id="PTHR14208">
    <property type="entry name" value="BASIC LEUCINE ZIPPER AND W2 DOMAIN-CONTAINING PROTEIN"/>
    <property type="match status" value="1"/>
</dbReference>
<dbReference type="InterPro" id="IPR016024">
    <property type="entry name" value="ARM-type_fold"/>
</dbReference>
<accession>A0AAD5X930</accession>
<name>A0AAD5X930_9FUNG</name>
<dbReference type="SUPFAM" id="SSF48371">
    <property type="entry name" value="ARM repeat"/>
    <property type="match status" value="1"/>
</dbReference>
<evidence type="ECO:0000313" key="3">
    <source>
        <dbReference type="Proteomes" id="UP001211907"/>
    </source>
</evidence>
<dbReference type="PROSITE" id="PS51363">
    <property type="entry name" value="W2"/>
    <property type="match status" value="1"/>
</dbReference>
<evidence type="ECO:0000313" key="2">
    <source>
        <dbReference type="EMBL" id="KAJ3105047.1"/>
    </source>
</evidence>
<dbReference type="Pfam" id="PF02020">
    <property type="entry name" value="W2"/>
    <property type="match status" value="1"/>
</dbReference>
<dbReference type="AlphaFoldDB" id="A0AAD5X930"/>
<dbReference type="InterPro" id="IPR057397">
    <property type="entry name" value="HEAT_5MP1_2"/>
</dbReference>
<gene>
    <name evidence="2" type="primary">BZW1_1</name>
    <name evidence="2" type="ORF">HK100_003963</name>
</gene>
<protein>
    <submittedName>
        <fullName evidence="2">Basic leucine zipper and W2 domain-containing protein 1</fullName>
    </submittedName>
</protein>
<dbReference type="SMART" id="SM00515">
    <property type="entry name" value="eIF5C"/>
    <property type="match status" value="1"/>
</dbReference>
<reference evidence="2" key="1">
    <citation type="submission" date="2020-05" db="EMBL/GenBank/DDBJ databases">
        <title>Phylogenomic resolution of chytrid fungi.</title>
        <authorList>
            <person name="Stajich J.E."/>
            <person name="Amses K."/>
            <person name="Simmons R."/>
            <person name="Seto K."/>
            <person name="Myers J."/>
            <person name="Bonds A."/>
            <person name="Quandt C.A."/>
            <person name="Barry K."/>
            <person name="Liu P."/>
            <person name="Grigoriev I."/>
            <person name="Longcore J.E."/>
            <person name="James T.Y."/>
        </authorList>
    </citation>
    <scope>NUCLEOTIDE SEQUENCE</scope>
    <source>
        <strain evidence="2">JEL0513</strain>
    </source>
</reference>
<sequence>MLMVLFSNPELKSWTTNAMPRLSSTPGGGIMDNDVRLNPFSIFACEDTVAPHLVKVGTSLAFLTAVLQTYLHDQPIDALTTLLARVQLVDDKLLEFFPRNKRSDDSVAKYFEAAGLKPVVEYIYIKIRRGDVVKARVAEEIKELVSEMKENGWTEAETVTVLWEMLVESVEWSSKPDAFEIQLLKTYPKLLESVCTSPKSEITLLQCVQITCYTDARFLKHFRTIVTLFYKNNIVSEAAVLFWAEKGGALAQGKAVFVKQIELFVEWLKAQEDDSDDEDERRKIRFANIWCFLNLSFFSFQINLEY</sequence>
<dbReference type="InterPro" id="IPR003307">
    <property type="entry name" value="W2_domain"/>
</dbReference>
<organism evidence="2 3">
    <name type="scientific">Physocladia obscura</name>
    <dbReference type="NCBI Taxonomy" id="109957"/>
    <lineage>
        <taxon>Eukaryota</taxon>
        <taxon>Fungi</taxon>
        <taxon>Fungi incertae sedis</taxon>
        <taxon>Chytridiomycota</taxon>
        <taxon>Chytridiomycota incertae sedis</taxon>
        <taxon>Chytridiomycetes</taxon>
        <taxon>Chytridiales</taxon>
        <taxon>Chytriomycetaceae</taxon>
        <taxon>Physocladia</taxon>
    </lineage>
</organism>
<comment type="caution">
    <text evidence="2">The sequence shown here is derived from an EMBL/GenBank/DDBJ whole genome shotgun (WGS) entry which is preliminary data.</text>
</comment>
<dbReference type="Proteomes" id="UP001211907">
    <property type="component" value="Unassembled WGS sequence"/>
</dbReference>
<dbReference type="GO" id="GO:0016020">
    <property type="term" value="C:membrane"/>
    <property type="evidence" value="ECO:0007669"/>
    <property type="project" value="TreeGrafter"/>
</dbReference>
<dbReference type="Gene3D" id="1.25.40.180">
    <property type="match status" value="1"/>
</dbReference>
<dbReference type="GO" id="GO:0005737">
    <property type="term" value="C:cytoplasm"/>
    <property type="evidence" value="ECO:0007669"/>
    <property type="project" value="TreeGrafter"/>
</dbReference>
<feature type="domain" description="W2" evidence="1">
    <location>
        <begin position="109"/>
        <end position="278"/>
    </location>
</feature>
<proteinExistence type="predicted"/>
<dbReference type="PANTHER" id="PTHR14208:SF2">
    <property type="entry name" value="PROTEIN KRASAVIETZ"/>
    <property type="match status" value="1"/>
</dbReference>
<evidence type="ECO:0000259" key="1">
    <source>
        <dbReference type="PROSITE" id="PS51363"/>
    </source>
</evidence>
<keyword evidence="3" id="KW-1185">Reference proteome</keyword>
<dbReference type="Pfam" id="PF25504">
    <property type="entry name" value="HEAT_5MP1_2"/>
    <property type="match status" value="1"/>
</dbReference>
<dbReference type="InterPro" id="IPR051245">
    <property type="entry name" value="eIF5-mimic_regulator"/>
</dbReference>